<evidence type="ECO:0000313" key="2">
    <source>
        <dbReference type="Proteomes" id="UP001629392"/>
    </source>
</evidence>
<dbReference type="RefSeq" id="WP_408158165.1">
    <property type="nucleotide sequence ID" value="NZ_JAQQCL010000076.1"/>
</dbReference>
<comment type="caution">
    <text evidence="1">The sequence shown here is derived from an EMBL/GenBank/DDBJ whole genome shotgun (WGS) entry which is preliminary data.</text>
</comment>
<protein>
    <submittedName>
        <fullName evidence="1">Uncharacterized protein</fullName>
    </submittedName>
</protein>
<name>A0ABW9ESP5_9BURK</name>
<dbReference type="EMBL" id="JAQQCL010000076">
    <property type="protein sequence ID" value="MFM0722008.1"/>
    <property type="molecule type" value="Genomic_DNA"/>
</dbReference>
<dbReference type="Proteomes" id="UP001629392">
    <property type="component" value="Unassembled WGS sequence"/>
</dbReference>
<organism evidence="1 2">
    <name type="scientific">Paraburkholderia strydomiana</name>
    <dbReference type="NCBI Taxonomy" id="1245417"/>
    <lineage>
        <taxon>Bacteria</taxon>
        <taxon>Pseudomonadati</taxon>
        <taxon>Pseudomonadota</taxon>
        <taxon>Betaproteobacteria</taxon>
        <taxon>Burkholderiales</taxon>
        <taxon>Burkholderiaceae</taxon>
        <taxon>Paraburkholderia</taxon>
    </lineage>
</organism>
<evidence type="ECO:0000313" key="1">
    <source>
        <dbReference type="EMBL" id="MFM0722008.1"/>
    </source>
</evidence>
<sequence>MQRLTSGAPRYTQYEHCLAHRLAHPLIKDVGTWAVEKNSLVKNQAYMP</sequence>
<proteinExistence type="predicted"/>
<keyword evidence="2" id="KW-1185">Reference proteome</keyword>
<gene>
    <name evidence="1" type="ORF">PQQ73_37645</name>
</gene>
<accession>A0ABW9ESP5</accession>
<reference evidence="1 2" key="1">
    <citation type="journal article" date="2024" name="Chem. Sci.">
        <title>Discovery of megapolipeptins by genome mining of a Burkholderiales bacteria collection.</title>
        <authorList>
            <person name="Paulo B.S."/>
            <person name="Recchia M.J.J."/>
            <person name="Lee S."/>
            <person name="Fergusson C.H."/>
            <person name="Romanowski S.B."/>
            <person name="Hernandez A."/>
            <person name="Krull N."/>
            <person name="Liu D.Y."/>
            <person name="Cavanagh H."/>
            <person name="Bos A."/>
            <person name="Gray C.A."/>
            <person name="Murphy B.T."/>
            <person name="Linington R.G."/>
            <person name="Eustaquio A.S."/>
        </authorList>
    </citation>
    <scope>NUCLEOTIDE SEQUENCE [LARGE SCALE GENOMIC DNA]</scope>
    <source>
        <strain evidence="1 2">RL17-350-BIC-E</strain>
    </source>
</reference>